<dbReference type="InterPro" id="IPR001296">
    <property type="entry name" value="Glyco_trans_1"/>
</dbReference>
<dbReference type="PANTHER" id="PTHR45919:SF1">
    <property type="entry name" value="GDP-MAN:MAN(3)GLCNAC(2)-PP-DOL ALPHA-1,2-MANNOSYLTRANSFERASE"/>
    <property type="match status" value="1"/>
</dbReference>
<dbReference type="Gene3D" id="3.40.50.2000">
    <property type="entry name" value="Glycogen Phosphorylase B"/>
    <property type="match status" value="2"/>
</dbReference>
<organism evidence="2">
    <name type="scientific">Candidatus Aramenus sulfurataquae</name>
    <dbReference type="NCBI Taxonomy" id="1326980"/>
    <lineage>
        <taxon>Archaea</taxon>
        <taxon>Thermoproteota</taxon>
        <taxon>Thermoprotei</taxon>
        <taxon>Sulfolobales</taxon>
        <taxon>Sulfolobaceae</taxon>
        <taxon>Candidatus Aramenus</taxon>
    </lineage>
</organism>
<protein>
    <submittedName>
        <fullName evidence="2">Glycosyl transferase family 1</fullName>
    </submittedName>
</protein>
<feature type="domain" description="Glycosyl transferase family 1" evidence="1">
    <location>
        <begin position="165"/>
        <end position="315"/>
    </location>
</feature>
<proteinExistence type="predicted"/>
<keyword evidence="2" id="KW-0808">Transferase</keyword>
<name>A0A0F2LR43_9CREN</name>
<gene>
    <name evidence="2" type="ORF">TQ35_04655</name>
</gene>
<dbReference type="GO" id="GO:0006487">
    <property type="term" value="P:protein N-linked glycosylation"/>
    <property type="evidence" value="ECO:0007669"/>
    <property type="project" value="TreeGrafter"/>
</dbReference>
<evidence type="ECO:0000313" key="2">
    <source>
        <dbReference type="EMBL" id="KJR78940.1"/>
    </source>
</evidence>
<dbReference type="InterPro" id="IPR038013">
    <property type="entry name" value="ALG11"/>
</dbReference>
<dbReference type="CDD" id="cd03801">
    <property type="entry name" value="GT4_PimA-like"/>
    <property type="match status" value="1"/>
</dbReference>
<sequence length="335" mass="37584">MRGYSGEGKVYLEGISALKERGVDYVIVSFSKPKEGKSAYFLPFRIRRFDKYQRLLVWFPARKLRPSLYLNLSGVPIPLSKIAPHVIYAGGPAIASAPTKYSRSLFWKLYLLPFKSIAKRLAEEARKAYIIANSWYSANLIKEAYGAEAKKVIYPPVDVEFYRNAFSESKEPFFLSIGRIERGKSLENAVRLSAISGVKGVIVGSLGDKGYLNYLRGLSGKLRAPVEFLVNLPREELLEVMKRASVYFHPTVGEHFGIPIVEAMSAGLIPIVPKESGGQEVVPEFSYTTLEEASSLLKQLLNADAGLRREMSKRAEDFSSAKFKSRLYDEISKFL</sequence>
<dbReference type="PANTHER" id="PTHR45919">
    <property type="entry name" value="GDP-MAN:MAN(3)GLCNAC(2)-PP-DOL ALPHA-1,2-MANNOSYLTRANSFERASE"/>
    <property type="match status" value="1"/>
</dbReference>
<evidence type="ECO:0000259" key="1">
    <source>
        <dbReference type="Pfam" id="PF00534"/>
    </source>
</evidence>
<accession>A0A0F2LR43</accession>
<reference evidence="2" key="1">
    <citation type="submission" date="2015-03" db="EMBL/GenBank/DDBJ databases">
        <title>Metagenome Sequencing of an Archaeal-Dominated Microbial Community from a Hot Spring at the Los Azufres Geothermal Field, Mexico.</title>
        <authorList>
            <person name="Servin-Garciduenas L.E."/>
            <person name="Martinez-Romero E."/>
        </authorList>
    </citation>
    <scope>NUCLEOTIDE SEQUENCE [LARGE SCALE GENOMIC DNA]</scope>
    <source>
        <strain evidence="2">AZ1-454</strain>
    </source>
</reference>
<dbReference type="SUPFAM" id="SSF53756">
    <property type="entry name" value="UDP-Glycosyltransferase/glycogen phosphorylase"/>
    <property type="match status" value="1"/>
</dbReference>
<dbReference type="PATRIC" id="fig|1326980.8.peg.1500"/>
<dbReference type="Pfam" id="PF00534">
    <property type="entry name" value="Glycos_transf_1"/>
    <property type="match status" value="1"/>
</dbReference>
<dbReference type="AlphaFoldDB" id="A0A0F2LR43"/>
<comment type="caution">
    <text evidence="2">The sequence shown here is derived from an EMBL/GenBank/DDBJ whole genome shotgun (WGS) entry which is preliminary data.</text>
</comment>
<dbReference type="GO" id="GO:0004377">
    <property type="term" value="F:GDP-Man:Man(3)GlcNAc(2)-PP-Dol alpha-1,2-mannosyltransferase activity"/>
    <property type="evidence" value="ECO:0007669"/>
    <property type="project" value="InterPro"/>
</dbReference>
<dbReference type="GO" id="GO:0016020">
    <property type="term" value="C:membrane"/>
    <property type="evidence" value="ECO:0007669"/>
    <property type="project" value="TreeGrafter"/>
</dbReference>
<dbReference type="EMBL" id="JZWS01000035">
    <property type="protein sequence ID" value="KJR78940.1"/>
    <property type="molecule type" value="Genomic_DNA"/>
</dbReference>